<evidence type="ECO:0000313" key="2">
    <source>
        <dbReference type="Proteomes" id="UP001150603"/>
    </source>
</evidence>
<dbReference type="EMBL" id="JANBPW010001073">
    <property type="protein sequence ID" value="KAJ1946290.1"/>
    <property type="molecule type" value="Genomic_DNA"/>
</dbReference>
<evidence type="ECO:0000313" key="1">
    <source>
        <dbReference type="EMBL" id="KAJ1946290.1"/>
    </source>
</evidence>
<protein>
    <submittedName>
        <fullName evidence="1">Uncharacterized protein</fullName>
    </submittedName>
</protein>
<gene>
    <name evidence="1" type="ORF">FBU59_002065</name>
</gene>
<organism evidence="1 2">
    <name type="scientific">Linderina macrospora</name>
    <dbReference type="NCBI Taxonomy" id="4868"/>
    <lineage>
        <taxon>Eukaryota</taxon>
        <taxon>Fungi</taxon>
        <taxon>Fungi incertae sedis</taxon>
        <taxon>Zoopagomycota</taxon>
        <taxon>Kickxellomycotina</taxon>
        <taxon>Kickxellomycetes</taxon>
        <taxon>Kickxellales</taxon>
        <taxon>Kickxellaceae</taxon>
        <taxon>Linderina</taxon>
    </lineage>
</organism>
<proteinExistence type="predicted"/>
<reference evidence="1" key="1">
    <citation type="submission" date="2022-07" db="EMBL/GenBank/DDBJ databases">
        <title>Phylogenomic reconstructions and comparative analyses of Kickxellomycotina fungi.</title>
        <authorList>
            <person name="Reynolds N.K."/>
            <person name="Stajich J.E."/>
            <person name="Barry K."/>
            <person name="Grigoriev I.V."/>
            <person name="Crous P."/>
            <person name="Smith M.E."/>
        </authorList>
    </citation>
    <scope>NUCLEOTIDE SEQUENCE</scope>
    <source>
        <strain evidence="1">NRRL 5244</strain>
    </source>
</reference>
<sequence>MSFSSPPNMVFIDPFTGEQSTAVHGPGAQPPHAGATYFNNPQAAATLYSTSPMAVNTAQLHQIQPPLVANNPVAAAAAAAATVNAASTGGAVGLDHRRSPSSGRSVSGLDHAQRRATHNAIERARRESLNGQFQDLASAVPSLIHVRRPSKATIVEKSLDYIRSFKDHLGNRDLYIKKLQLRNLALHDEVNRLRQQLGLEPIADAGEPSENLPTLDDIVTGKADAKACSPLRTVVTAQSLAEESAGLAARTHQHHQLHGIKPAMLRVNTSGPQLATRTTSASHSEGGSADHSPLNMSPASAPLLSHVPSLTMGMGAPQMHSTGDNAAAAVAAAAAAAFVAHATAAQQQQVMAGMSVNPAVTLGNVIDMSAMTGVTAAPGGWDEQKSMPNYIPQAGVANQSAGLSGISYNQFSQVLSAVTSAASMPIVTSANLSDAPLSTLSLNAQQQQHHQQLDRNMS</sequence>
<keyword evidence="2" id="KW-1185">Reference proteome</keyword>
<name>A0ACC1JCC4_9FUNG</name>
<accession>A0ACC1JCC4</accession>
<comment type="caution">
    <text evidence="1">The sequence shown here is derived from an EMBL/GenBank/DDBJ whole genome shotgun (WGS) entry which is preliminary data.</text>
</comment>
<dbReference type="Proteomes" id="UP001150603">
    <property type="component" value="Unassembled WGS sequence"/>
</dbReference>